<proteinExistence type="predicted"/>
<comment type="caution">
    <text evidence="2">The sequence shown here is derived from an EMBL/GenBank/DDBJ whole genome shotgun (WGS) entry which is preliminary data.</text>
</comment>
<sequence>MYRDPLHQYPLWTASKGRRGSSHFTSSKLLPRPLRPEKHLVSSDMTAVSSTKRNIPNARRDFDVTNGGVLKAPPIRGKQ</sequence>
<feature type="region of interest" description="Disordered" evidence="1">
    <location>
        <begin position="58"/>
        <end position="79"/>
    </location>
</feature>
<gene>
    <name evidence="2" type="primary">Acey_s0412.g987</name>
    <name evidence="2" type="ORF">Y032_0412g987</name>
</gene>
<dbReference type="EMBL" id="JARK01000012">
    <property type="protein sequence ID" value="EYC45990.1"/>
    <property type="molecule type" value="Genomic_DNA"/>
</dbReference>
<dbReference type="AlphaFoldDB" id="A0A016X260"/>
<evidence type="ECO:0000313" key="3">
    <source>
        <dbReference type="Proteomes" id="UP000024635"/>
    </source>
</evidence>
<evidence type="ECO:0000256" key="1">
    <source>
        <dbReference type="SAM" id="MobiDB-lite"/>
    </source>
</evidence>
<evidence type="ECO:0000313" key="2">
    <source>
        <dbReference type="EMBL" id="EYC45990.1"/>
    </source>
</evidence>
<accession>A0A016X260</accession>
<organism evidence="2 3">
    <name type="scientific">Ancylostoma ceylanicum</name>
    <dbReference type="NCBI Taxonomy" id="53326"/>
    <lineage>
        <taxon>Eukaryota</taxon>
        <taxon>Metazoa</taxon>
        <taxon>Ecdysozoa</taxon>
        <taxon>Nematoda</taxon>
        <taxon>Chromadorea</taxon>
        <taxon>Rhabditida</taxon>
        <taxon>Rhabditina</taxon>
        <taxon>Rhabditomorpha</taxon>
        <taxon>Strongyloidea</taxon>
        <taxon>Ancylostomatidae</taxon>
        <taxon>Ancylostomatinae</taxon>
        <taxon>Ancylostoma</taxon>
    </lineage>
</organism>
<reference evidence="3" key="1">
    <citation type="journal article" date="2015" name="Nat. Genet.">
        <title>The genome and transcriptome of the zoonotic hookworm Ancylostoma ceylanicum identify infection-specific gene families.</title>
        <authorList>
            <person name="Schwarz E.M."/>
            <person name="Hu Y."/>
            <person name="Antoshechkin I."/>
            <person name="Miller M.M."/>
            <person name="Sternberg P.W."/>
            <person name="Aroian R.V."/>
        </authorList>
    </citation>
    <scope>NUCLEOTIDE SEQUENCE</scope>
    <source>
        <strain evidence="3">HY135</strain>
    </source>
</reference>
<name>A0A016X260_9BILA</name>
<dbReference type="Proteomes" id="UP000024635">
    <property type="component" value="Unassembled WGS sequence"/>
</dbReference>
<keyword evidence="3" id="KW-1185">Reference proteome</keyword>
<protein>
    <submittedName>
        <fullName evidence="2">Uncharacterized protein</fullName>
    </submittedName>
</protein>